<evidence type="ECO:0000256" key="7">
    <source>
        <dbReference type="ARBA" id="ARBA00023077"/>
    </source>
</evidence>
<dbReference type="GO" id="GO:0015344">
    <property type="term" value="F:siderophore uptake transmembrane transporter activity"/>
    <property type="evidence" value="ECO:0007669"/>
    <property type="project" value="TreeGrafter"/>
</dbReference>
<keyword evidence="5 12" id="KW-0732">Signal</keyword>
<evidence type="ECO:0000256" key="10">
    <source>
        <dbReference type="PROSITE-ProRule" id="PRU01360"/>
    </source>
</evidence>
<proteinExistence type="inferred from homology"/>
<keyword evidence="9 10" id="KW-0998">Cell outer membrane</keyword>
<dbReference type="RefSeq" id="WP_256968205.1">
    <property type="nucleotide sequence ID" value="NZ_FUIE01000054.1"/>
</dbReference>
<keyword evidence="3 10" id="KW-1134">Transmembrane beta strand</keyword>
<evidence type="ECO:0000313" key="16">
    <source>
        <dbReference type="Proteomes" id="UP000195766"/>
    </source>
</evidence>
<keyword evidence="8 10" id="KW-0472">Membrane</keyword>
<evidence type="ECO:0000313" key="15">
    <source>
        <dbReference type="EMBL" id="SJM64371.1"/>
    </source>
</evidence>
<protein>
    <submittedName>
        <fullName evidence="15">TonB-dependent receptor Outer membrane receptor for ferrienterochelin and colicins</fullName>
    </submittedName>
</protein>
<evidence type="ECO:0000259" key="14">
    <source>
        <dbReference type="Pfam" id="PF07715"/>
    </source>
</evidence>
<dbReference type="Gene3D" id="2.170.130.10">
    <property type="entry name" value="TonB-dependent receptor, plug domain"/>
    <property type="match status" value="1"/>
</dbReference>
<reference evidence="15 16" key="1">
    <citation type="submission" date="2017-02" db="EMBL/GenBank/DDBJ databases">
        <authorList>
            <person name="Peterson S.W."/>
        </authorList>
    </citation>
    <scope>NUCLEOTIDE SEQUENCE [LARGE SCALE GENOMIC DNA]</scope>
    <source>
        <strain evidence="15 16">3F5N</strain>
    </source>
</reference>
<keyword evidence="4 10" id="KW-0812">Transmembrane</keyword>
<evidence type="ECO:0000256" key="8">
    <source>
        <dbReference type="ARBA" id="ARBA00023136"/>
    </source>
</evidence>
<accession>A0A1R4G847</accession>
<evidence type="ECO:0000256" key="9">
    <source>
        <dbReference type="ARBA" id="ARBA00023237"/>
    </source>
</evidence>
<dbReference type="InterPro" id="IPR000531">
    <property type="entry name" value="Beta-barrel_TonB"/>
</dbReference>
<evidence type="ECO:0000256" key="4">
    <source>
        <dbReference type="ARBA" id="ARBA00022692"/>
    </source>
</evidence>
<dbReference type="EMBL" id="FUIE01000054">
    <property type="protein sequence ID" value="SJM64371.1"/>
    <property type="molecule type" value="Genomic_DNA"/>
</dbReference>
<evidence type="ECO:0000259" key="13">
    <source>
        <dbReference type="Pfam" id="PF00593"/>
    </source>
</evidence>
<dbReference type="PANTHER" id="PTHR30069">
    <property type="entry name" value="TONB-DEPENDENT OUTER MEMBRANE RECEPTOR"/>
    <property type="match status" value="1"/>
</dbReference>
<organism evidence="15 16">
    <name type="scientific">Brevundimonas diminuta 3F5N</name>
    <dbReference type="NCBI Taxonomy" id="1255603"/>
    <lineage>
        <taxon>Bacteria</taxon>
        <taxon>Pseudomonadati</taxon>
        <taxon>Pseudomonadota</taxon>
        <taxon>Alphaproteobacteria</taxon>
        <taxon>Caulobacterales</taxon>
        <taxon>Caulobacteraceae</taxon>
        <taxon>Brevundimonas</taxon>
    </lineage>
</organism>
<dbReference type="GO" id="GO:0009279">
    <property type="term" value="C:cell outer membrane"/>
    <property type="evidence" value="ECO:0007669"/>
    <property type="project" value="UniProtKB-SubCell"/>
</dbReference>
<evidence type="ECO:0000256" key="1">
    <source>
        <dbReference type="ARBA" id="ARBA00004571"/>
    </source>
</evidence>
<dbReference type="Pfam" id="PF07715">
    <property type="entry name" value="Plug"/>
    <property type="match status" value="1"/>
</dbReference>
<evidence type="ECO:0000256" key="11">
    <source>
        <dbReference type="RuleBase" id="RU003357"/>
    </source>
</evidence>
<feature type="domain" description="TonB-dependent receptor plug" evidence="14">
    <location>
        <begin position="57"/>
        <end position="169"/>
    </location>
</feature>
<comment type="similarity">
    <text evidence="10 11">Belongs to the TonB-dependent receptor family.</text>
</comment>
<evidence type="ECO:0000256" key="3">
    <source>
        <dbReference type="ARBA" id="ARBA00022452"/>
    </source>
</evidence>
<feature type="chain" id="PRO_5010258208" evidence="12">
    <location>
        <begin position="27"/>
        <end position="702"/>
    </location>
</feature>
<evidence type="ECO:0000256" key="2">
    <source>
        <dbReference type="ARBA" id="ARBA00022448"/>
    </source>
</evidence>
<dbReference type="CDD" id="cd01347">
    <property type="entry name" value="ligand_gated_channel"/>
    <property type="match status" value="1"/>
</dbReference>
<sequence length="702" mass="76726">MMHLSKRRIGLGLMTTTLLATSPVLAETVLPDATGADPKATAVSDVVVTASGSATNVRDAPASISVITRDEIERQPVQNLGELLGRLPGVTGGIGAEGEMSKITIRGLPDNYTLILVDGRRVGNARDVTYRPNLGRQDLNWISPDMIERIEVVRGPMSSLYGSDAMGGVINIITRKIAPTWRGSANTSYTWSEDSNRGDAYQLGVNVTGPITETLGLRLGATYARTNPDEVNISGDNGAGGVLNKTLNGVLSWTPIENQNFSFEANYGVEEPLDPKLMVPGRNGQLVPQWGFGSKIERTNFRLSHDGEWSFGETRLDLYHNAFQNKAMGEDGGNGEFSEWIIDGLWNFEKNFVWQHKFAIGAQYRQEELTNTDTIGRSPIDFDGNIIKGATLKGDTAAIFAEDQITIRENLLLTLGGRLDSHDKYGEHFSPRAYLVWHPTEAWTLRGGVSQGFRAPSLKENSAGAATQSGGRGCRGLIGMAAKDKNGNPILDGNGKPLIYTRGGCWMAGNPNLEPEESTSYEVGFAYDSGSYQFGATYFHTDFKNKIQYAPLGYYYGQWWTRNENVQRARTKGLELTAQASLPYDLTLRGNATWMIEAKNLDTGDNLITTPEWSGYASLDWRATDRLGVMLSAQYTGEELSGGSTLTNARTEFDLTTAYEASETVTLRAGVSNLFNEKVSGTAGDGYYSPGRRFFVGLTTRF</sequence>
<dbReference type="InterPro" id="IPR012910">
    <property type="entry name" value="Plug_dom"/>
</dbReference>
<dbReference type="Proteomes" id="UP000195766">
    <property type="component" value="Unassembled WGS sequence"/>
</dbReference>
<dbReference type="InterPro" id="IPR036942">
    <property type="entry name" value="Beta-barrel_TonB_sf"/>
</dbReference>
<feature type="domain" description="TonB-dependent receptor-like beta-barrel" evidence="13">
    <location>
        <begin position="245"/>
        <end position="674"/>
    </location>
</feature>
<keyword evidence="6" id="KW-0406">Ion transport</keyword>
<gene>
    <name evidence="15" type="ORF">FM111_10410</name>
</gene>
<keyword evidence="7 11" id="KW-0798">TonB box</keyword>
<dbReference type="GO" id="GO:0044718">
    <property type="term" value="P:siderophore transmembrane transport"/>
    <property type="evidence" value="ECO:0007669"/>
    <property type="project" value="TreeGrafter"/>
</dbReference>
<comment type="subcellular location">
    <subcellularLocation>
        <location evidence="1 10">Cell outer membrane</location>
        <topology evidence="1 10">Multi-pass membrane protein</topology>
    </subcellularLocation>
</comment>
<keyword evidence="15" id="KW-0675">Receptor</keyword>
<evidence type="ECO:0000256" key="5">
    <source>
        <dbReference type="ARBA" id="ARBA00022729"/>
    </source>
</evidence>
<dbReference type="PROSITE" id="PS52016">
    <property type="entry name" value="TONB_DEPENDENT_REC_3"/>
    <property type="match status" value="1"/>
</dbReference>
<keyword evidence="2 10" id="KW-0813">Transport</keyword>
<dbReference type="Pfam" id="PF00593">
    <property type="entry name" value="TonB_dep_Rec_b-barrel"/>
    <property type="match status" value="1"/>
</dbReference>
<dbReference type="PANTHER" id="PTHR30069:SF53">
    <property type="entry name" value="COLICIN I RECEPTOR-RELATED"/>
    <property type="match status" value="1"/>
</dbReference>
<evidence type="ECO:0000256" key="12">
    <source>
        <dbReference type="SAM" id="SignalP"/>
    </source>
</evidence>
<dbReference type="Gene3D" id="2.40.170.20">
    <property type="entry name" value="TonB-dependent receptor, beta-barrel domain"/>
    <property type="match status" value="1"/>
</dbReference>
<dbReference type="AlphaFoldDB" id="A0A1R4G847"/>
<dbReference type="InterPro" id="IPR039426">
    <property type="entry name" value="TonB-dep_rcpt-like"/>
</dbReference>
<dbReference type="InterPro" id="IPR037066">
    <property type="entry name" value="Plug_dom_sf"/>
</dbReference>
<feature type="signal peptide" evidence="12">
    <location>
        <begin position="1"/>
        <end position="26"/>
    </location>
</feature>
<evidence type="ECO:0000256" key="6">
    <source>
        <dbReference type="ARBA" id="ARBA00023065"/>
    </source>
</evidence>
<dbReference type="SUPFAM" id="SSF56935">
    <property type="entry name" value="Porins"/>
    <property type="match status" value="1"/>
</dbReference>
<name>A0A1R4G847_BREDI</name>